<comment type="similarity">
    <text evidence="1">Belongs to the site-specific recombinase resolvase family.</text>
</comment>
<evidence type="ECO:0000256" key="5">
    <source>
        <dbReference type="ARBA" id="ARBA00023172"/>
    </source>
</evidence>
<keyword evidence="5" id="KW-0233">DNA recombination</keyword>
<name>A0ABC8AHT7_XYLFS</name>
<evidence type="ECO:0000259" key="8">
    <source>
        <dbReference type="PROSITE" id="PS51736"/>
    </source>
</evidence>
<dbReference type="PANTHER" id="PTHR30461">
    <property type="entry name" value="DNA-INVERTASE FROM LAMBDOID PROPHAGE"/>
    <property type="match status" value="1"/>
</dbReference>
<dbReference type="AlphaFoldDB" id="A0ABC8AHT7"/>
<evidence type="ECO:0000256" key="2">
    <source>
        <dbReference type="ARBA" id="ARBA00022908"/>
    </source>
</evidence>
<dbReference type="Proteomes" id="UP000196980">
    <property type="component" value="Plasmid pXF64-HB"/>
</dbReference>
<dbReference type="GO" id="GO:0000150">
    <property type="term" value="F:DNA strand exchange activity"/>
    <property type="evidence" value="ECO:0007669"/>
    <property type="project" value="UniProtKB-KW"/>
</dbReference>
<dbReference type="Pfam" id="PF02796">
    <property type="entry name" value="HTH_7"/>
    <property type="match status" value="1"/>
</dbReference>
<dbReference type="EMBL" id="CP009886">
    <property type="protein sequence ID" value="ALR07870.1"/>
    <property type="molecule type" value="Genomic_DNA"/>
</dbReference>
<dbReference type="RefSeq" id="WP_088578662.1">
    <property type="nucleotide sequence ID" value="NZ_CP009886.1"/>
</dbReference>
<keyword evidence="2" id="KW-0229">DNA integration</keyword>
<dbReference type="PROSITE" id="PS51736">
    <property type="entry name" value="RECOMBINASES_3"/>
    <property type="match status" value="1"/>
</dbReference>
<evidence type="ECO:0000256" key="1">
    <source>
        <dbReference type="ARBA" id="ARBA00009913"/>
    </source>
</evidence>
<dbReference type="Pfam" id="PF00239">
    <property type="entry name" value="Resolvase"/>
    <property type="match status" value="1"/>
</dbReference>
<evidence type="ECO:0000256" key="4">
    <source>
        <dbReference type="ARBA" id="ARBA00023125"/>
    </source>
</evidence>
<dbReference type="PANTHER" id="PTHR30461:SF2">
    <property type="entry name" value="SERINE RECOMBINASE PINE-RELATED"/>
    <property type="match status" value="1"/>
</dbReference>
<dbReference type="FunFam" id="3.40.50.1390:FF:000001">
    <property type="entry name" value="DNA recombinase"/>
    <property type="match status" value="1"/>
</dbReference>
<gene>
    <name evidence="9" type="ORF">XFHB_13115</name>
</gene>
<evidence type="ECO:0000256" key="6">
    <source>
        <dbReference type="PIRSR" id="PIRSR606118-50"/>
    </source>
</evidence>
<dbReference type="SUPFAM" id="SSF46689">
    <property type="entry name" value="Homeodomain-like"/>
    <property type="match status" value="1"/>
</dbReference>
<dbReference type="PROSITE" id="PS00397">
    <property type="entry name" value="RECOMBINASES_1"/>
    <property type="match status" value="1"/>
</dbReference>
<keyword evidence="3" id="KW-0230">DNA invertase</keyword>
<evidence type="ECO:0000313" key="9">
    <source>
        <dbReference type="EMBL" id="ALR07870.1"/>
    </source>
</evidence>
<dbReference type="InterPro" id="IPR006120">
    <property type="entry name" value="Resolvase_HTH_dom"/>
</dbReference>
<reference evidence="10" key="1">
    <citation type="submission" date="2014-11" db="EMBL/GenBank/DDBJ databases">
        <title>Xylella fastidiosa Hib4 Genome Sequencing.</title>
        <authorList>
            <person name="Pierry P.M."/>
            <person name="da Silva A.M."/>
        </authorList>
    </citation>
    <scope>NUCLEOTIDE SEQUENCE [LARGE SCALE GENOMIC DNA]</scope>
    <source>
        <strain evidence="10">Hib4</strain>
        <plasmid evidence="10">pxf64-hb</plasmid>
    </source>
</reference>
<dbReference type="InterPro" id="IPR006119">
    <property type="entry name" value="Resolv_N"/>
</dbReference>
<dbReference type="SUPFAM" id="SSF53041">
    <property type="entry name" value="Resolvase-like"/>
    <property type="match status" value="1"/>
</dbReference>
<feature type="active site" description="O-(5'-phospho-DNA)-serine intermediate" evidence="6 7">
    <location>
        <position position="9"/>
    </location>
</feature>
<evidence type="ECO:0000256" key="7">
    <source>
        <dbReference type="PROSITE-ProRule" id="PRU10137"/>
    </source>
</evidence>
<dbReference type="InterPro" id="IPR036162">
    <property type="entry name" value="Resolvase-like_N_sf"/>
</dbReference>
<evidence type="ECO:0000256" key="3">
    <source>
        <dbReference type="ARBA" id="ARBA00023100"/>
    </source>
</evidence>
<geneLocation type="plasmid" evidence="10">
    <name>pxf64-hb</name>
</geneLocation>
<dbReference type="InterPro" id="IPR006118">
    <property type="entry name" value="Recombinase_CS"/>
</dbReference>
<accession>A0ABC8AHT7</accession>
<dbReference type="FunFam" id="1.10.10.60:FF:000352">
    <property type="entry name" value="Site-specific DNA recombinase"/>
    <property type="match status" value="1"/>
</dbReference>
<keyword evidence="4" id="KW-0238">DNA-binding</keyword>
<dbReference type="InterPro" id="IPR009057">
    <property type="entry name" value="Homeodomain-like_sf"/>
</dbReference>
<dbReference type="SMART" id="SM00857">
    <property type="entry name" value="Resolvase"/>
    <property type="match status" value="1"/>
</dbReference>
<dbReference type="PROSITE" id="PS00398">
    <property type="entry name" value="RECOMBINASES_2"/>
    <property type="match status" value="1"/>
</dbReference>
<organism evidence="9 10">
    <name type="scientific">Xylella fastidiosa</name>
    <dbReference type="NCBI Taxonomy" id="2371"/>
    <lineage>
        <taxon>Bacteria</taxon>
        <taxon>Pseudomonadati</taxon>
        <taxon>Pseudomonadota</taxon>
        <taxon>Gammaproteobacteria</taxon>
        <taxon>Lysobacterales</taxon>
        <taxon>Lysobacteraceae</taxon>
        <taxon>Xylella</taxon>
    </lineage>
</organism>
<dbReference type="GO" id="GO:0003677">
    <property type="term" value="F:DNA binding"/>
    <property type="evidence" value="ECO:0007669"/>
    <property type="project" value="UniProtKB-KW"/>
</dbReference>
<keyword evidence="9" id="KW-0614">Plasmid</keyword>
<feature type="domain" description="Resolvase/invertase-type recombinase catalytic" evidence="8">
    <location>
        <begin position="1"/>
        <end position="134"/>
    </location>
</feature>
<dbReference type="CDD" id="cd00569">
    <property type="entry name" value="HTH_Hin_like"/>
    <property type="match status" value="1"/>
</dbReference>
<dbReference type="KEGG" id="xfh:XFHB_13115"/>
<dbReference type="Gene3D" id="3.40.50.1390">
    <property type="entry name" value="Resolvase, N-terminal catalytic domain"/>
    <property type="match status" value="1"/>
</dbReference>
<protein>
    <submittedName>
        <fullName evidence="9">Recombinase family protein</fullName>
    </submittedName>
</protein>
<sequence length="192" mass="21230">MLIGYARVSTQDQNLELQCEALAKAGCKKVFEDKVSGTRADRPGLAKTLEMLREGDTLVVWKLDRLGRSVKQLVDLVGELHKQGVQFRSLTDSIDTGTSSGRFFFHVMASLAEMERELIVEHTRAGLEVAKQLGRKGGRKRKMTDSKIESAKKLLASGVPPKDVAKNLGVSIPTLYRWLPGSAHADADLRRQ</sequence>
<evidence type="ECO:0000313" key="10">
    <source>
        <dbReference type="Proteomes" id="UP000196980"/>
    </source>
</evidence>
<dbReference type="Gene3D" id="1.10.10.60">
    <property type="entry name" value="Homeodomain-like"/>
    <property type="match status" value="1"/>
</dbReference>
<dbReference type="CDD" id="cd03768">
    <property type="entry name" value="SR_ResInv"/>
    <property type="match status" value="1"/>
</dbReference>
<dbReference type="InterPro" id="IPR050639">
    <property type="entry name" value="SSR_resolvase"/>
</dbReference>
<dbReference type="GO" id="GO:0015074">
    <property type="term" value="P:DNA integration"/>
    <property type="evidence" value="ECO:0007669"/>
    <property type="project" value="UniProtKB-KW"/>
</dbReference>
<proteinExistence type="inferred from homology"/>